<sequence length="163" mass="19058">MKDLLKIFKINKPHAIKGEVKATLLINIKDVEQLVNKVMFLQLPLLYQPVTLIKITLTNHSYILKFKEFNNINEVLAFKECYLLCQKADLELATVISQEDLTNFKVFYQDVVIGTLSHQFETKAHVVFEIQKTDQTKMMIPYIDEYVEQIDLIQQKVILKKVI</sequence>
<dbReference type="SUPFAM" id="SSF50346">
    <property type="entry name" value="PRC-barrel domain"/>
    <property type="match status" value="1"/>
</dbReference>
<dbReference type="RefSeq" id="WP_040092970.1">
    <property type="nucleotide sequence ID" value="NZ_CM020866.1"/>
</dbReference>
<comment type="caution">
    <text evidence="7">The sequence shown here is derived from an EMBL/GenBank/DDBJ whole genome shotgun (WGS) entry which is preliminary data.</text>
</comment>
<protein>
    <submittedName>
        <fullName evidence="7">16S rRNA-processing protein RimM</fullName>
    </submittedName>
</protein>
<evidence type="ECO:0000256" key="3">
    <source>
        <dbReference type="ARBA" id="ARBA00022552"/>
    </source>
</evidence>
<dbReference type="SUPFAM" id="SSF50447">
    <property type="entry name" value="Translation proteins"/>
    <property type="match status" value="1"/>
</dbReference>
<dbReference type="InterPro" id="IPR009000">
    <property type="entry name" value="Transl_B-barrel_sf"/>
</dbReference>
<dbReference type="NCBIfam" id="TIGR02273">
    <property type="entry name" value="16S_RimM"/>
    <property type="match status" value="1"/>
</dbReference>
<name>A0A2P6FBI5_9MOLU</name>
<dbReference type="InterPro" id="IPR002676">
    <property type="entry name" value="RimM_N"/>
</dbReference>
<keyword evidence="1" id="KW-0963">Cytoplasm</keyword>
<dbReference type="GO" id="GO:0006364">
    <property type="term" value="P:rRNA processing"/>
    <property type="evidence" value="ECO:0007669"/>
    <property type="project" value="UniProtKB-KW"/>
</dbReference>
<dbReference type="InterPro" id="IPR056792">
    <property type="entry name" value="PRC_RimM"/>
</dbReference>
<organism evidence="7 8">
    <name type="scientific">Spiroplasma poulsonii</name>
    <dbReference type="NCBI Taxonomy" id="2138"/>
    <lineage>
        <taxon>Bacteria</taxon>
        <taxon>Bacillati</taxon>
        <taxon>Mycoplasmatota</taxon>
        <taxon>Mollicutes</taxon>
        <taxon>Entomoplasmatales</taxon>
        <taxon>Spiroplasmataceae</taxon>
        <taxon>Spiroplasma</taxon>
    </lineage>
</organism>
<evidence type="ECO:0000313" key="7">
    <source>
        <dbReference type="EMBL" id="PQM30786.1"/>
    </source>
</evidence>
<gene>
    <name evidence="7" type="ORF">SMSRO_SF005750</name>
</gene>
<dbReference type="STRING" id="2138.SMSRO_v1c05450"/>
<dbReference type="EMBL" id="JTLV02000001">
    <property type="protein sequence ID" value="PQM30786.1"/>
    <property type="molecule type" value="Genomic_DNA"/>
</dbReference>
<evidence type="ECO:0000256" key="1">
    <source>
        <dbReference type="ARBA" id="ARBA00022490"/>
    </source>
</evidence>
<feature type="domain" description="Ribosome maturation factor RimM PRC barrel" evidence="6">
    <location>
        <begin position="99"/>
        <end position="159"/>
    </location>
</feature>
<evidence type="ECO:0000256" key="2">
    <source>
        <dbReference type="ARBA" id="ARBA00022517"/>
    </source>
</evidence>
<evidence type="ECO:0000313" key="8">
    <source>
        <dbReference type="Proteomes" id="UP000031565"/>
    </source>
</evidence>
<keyword evidence="3" id="KW-0698">rRNA processing</keyword>
<dbReference type="PANTHER" id="PTHR33692:SF1">
    <property type="entry name" value="RIBOSOME MATURATION FACTOR RIMM"/>
    <property type="match status" value="1"/>
</dbReference>
<dbReference type="InterPro" id="IPR011961">
    <property type="entry name" value="RimM"/>
</dbReference>
<keyword evidence="8" id="KW-1185">Reference proteome</keyword>
<dbReference type="OrthoDB" id="390131at2"/>
<dbReference type="PANTHER" id="PTHR33692">
    <property type="entry name" value="RIBOSOME MATURATION FACTOR RIMM"/>
    <property type="match status" value="1"/>
</dbReference>
<evidence type="ECO:0000259" key="5">
    <source>
        <dbReference type="Pfam" id="PF01782"/>
    </source>
</evidence>
<keyword evidence="4" id="KW-0143">Chaperone</keyword>
<feature type="domain" description="RimM N-terminal" evidence="5">
    <location>
        <begin position="9"/>
        <end position="88"/>
    </location>
</feature>
<evidence type="ECO:0000256" key="4">
    <source>
        <dbReference type="ARBA" id="ARBA00023186"/>
    </source>
</evidence>
<dbReference type="GO" id="GO:0005840">
    <property type="term" value="C:ribosome"/>
    <property type="evidence" value="ECO:0007669"/>
    <property type="project" value="InterPro"/>
</dbReference>
<dbReference type="Gene3D" id="2.30.30.240">
    <property type="entry name" value="PRC-barrel domain"/>
    <property type="match status" value="1"/>
</dbReference>
<dbReference type="AlphaFoldDB" id="A0A2P6FBI5"/>
<accession>A0A2P6FBI5</accession>
<dbReference type="Proteomes" id="UP000031565">
    <property type="component" value="Unassembled WGS sequence"/>
</dbReference>
<keyword evidence="2" id="KW-0690">Ribosome biogenesis</keyword>
<reference evidence="7 8" key="1">
    <citation type="journal article" date="2015" name="MBio">
        <title>Genome sequence of the Drosophila melanogaster male-killing Spiroplasma strain MSRO endosymbiont.</title>
        <authorList>
            <person name="Paredes J.C."/>
            <person name="Herren J.K."/>
            <person name="Schupfer F."/>
            <person name="Marin R."/>
            <person name="Claverol S."/>
            <person name="Kuo C.H."/>
            <person name="Lemaitre B."/>
            <person name="Beven L."/>
        </authorList>
    </citation>
    <scope>NUCLEOTIDE SEQUENCE [LARGE SCALE GENOMIC DNA]</scope>
    <source>
        <strain evidence="7 8">MSRO</strain>
    </source>
</reference>
<evidence type="ECO:0000259" key="6">
    <source>
        <dbReference type="Pfam" id="PF24986"/>
    </source>
</evidence>
<proteinExistence type="predicted"/>
<dbReference type="Gene3D" id="2.40.30.60">
    <property type="entry name" value="RimM"/>
    <property type="match status" value="1"/>
</dbReference>
<dbReference type="Pfam" id="PF24986">
    <property type="entry name" value="PRC_RimM"/>
    <property type="match status" value="1"/>
</dbReference>
<dbReference type="Pfam" id="PF01782">
    <property type="entry name" value="RimM"/>
    <property type="match status" value="1"/>
</dbReference>
<dbReference type="GO" id="GO:0043022">
    <property type="term" value="F:ribosome binding"/>
    <property type="evidence" value="ECO:0007669"/>
    <property type="project" value="InterPro"/>
</dbReference>
<dbReference type="InterPro" id="IPR036976">
    <property type="entry name" value="RimM_N_sf"/>
</dbReference>
<dbReference type="InterPro" id="IPR011033">
    <property type="entry name" value="PRC_barrel-like_sf"/>
</dbReference>